<dbReference type="VEuPathDB" id="MicrosporidiaDB:EDEG_01042"/>
<dbReference type="EMBL" id="AFBI03000014">
    <property type="protein sequence ID" value="EJW04752.1"/>
    <property type="molecule type" value="Genomic_DNA"/>
</dbReference>
<reference evidence="1 2" key="1">
    <citation type="submission" date="2011-08" db="EMBL/GenBank/DDBJ databases">
        <authorList>
            <person name="Liu Z.J."/>
            <person name="Shi F.L."/>
            <person name="Lu J.Q."/>
            <person name="Li M."/>
            <person name="Wang Z.L."/>
        </authorList>
    </citation>
    <scope>NUCLEOTIDE SEQUENCE [LARGE SCALE GENOMIC DNA]</scope>
    <source>
        <strain evidence="1 2">USNM 41457</strain>
    </source>
</reference>
<name>J9DTX9_EDHAE</name>
<sequence>MFNPRYHKLRIWMSKSCKNFYISKFNDFELYLISNLSDSNASNVLAKAENDIKMFSFVEYLYSYIELHLKYSTVNENQLLYENFNEFRKSFRLYLSNINASNSEKTKAQEDLKSTIENFNSAFQLYISNLTDCGEKQNLYYALETYNKQLENFFQCSIIDDSIFRVQTTVLTNSYPVNDSKVVFYILHDFKIHLESWSNWHVKEIYHLNHEKKTIAYKFSRVFNTLMTYLYGFKGVGYYETNLGMINAYEQCFNEFYQFYSYTNNFLAFYIFSEITIDYQVLLEKLKVVKDSLRISVQSIIKYMVKLNFGNFSKEQQDIIKLMEEIQAPLLGYMLSIGFYSRKIIENASNQRQNNEKWAIQQQKNIILSFLSYSQFLAVRELNLIIDEKQQPHDAFKMYFDLLLNSFNECCTKISEMSTKFFKVMKDLKSLGFHLVQHLSSFSNNSNHSVQIITLNDSSDIILICDLTNYGKKIQNSFINMQSLFSDIIKDFEKIVSKPKKHNVVEEKLNSLFKKYVDFLNNIKATNQQLHKNDQNLFDISKKINAIIQNYKDDLEEDVFIVKNTLQRLQNILRTLFILDNSNNNIFKVNLDCLFQKIEAFHPTFIKTTLSALKKSYETFNASMNGLICFVKAKISMDIKTLENFDDYCSKYLLVLNNIECKKILEAALKILNIVFYHNT</sequence>
<dbReference type="AlphaFoldDB" id="J9DTX9"/>
<accession>J9DTX9</accession>
<dbReference type="HOGENOM" id="CLU_404394_0_0_1"/>
<organism evidence="1 2">
    <name type="scientific">Edhazardia aedis (strain USNM 41457)</name>
    <name type="common">Microsporidian parasite</name>
    <dbReference type="NCBI Taxonomy" id="1003232"/>
    <lineage>
        <taxon>Eukaryota</taxon>
        <taxon>Fungi</taxon>
        <taxon>Fungi incertae sedis</taxon>
        <taxon>Microsporidia</taxon>
        <taxon>Edhazardia</taxon>
    </lineage>
</organism>
<dbReference type="InParanoid" id="J9DTX9"/>
<reference evidence="2" key="2">
    <citation type="submission" date="2015-07" db="EMBL/GenBank/DDBJ databases">
        <title>Contrasting host-pathogen interactions and genome evolution in two generalist and specialist microsporidian pathogens of mosquitoes.</title>
        <authorList>
            <consortium name="The Broad Institute Genomics Platform"/>
            <consortium name="The Broad Institute Genome Sequencing Center for Infectious Disease"/>
            <person name="Cuomo C.A."/>
            <person name="Sanscrainte N.D."/>
            <person name="Goldberg J.M."/>
            <person name="Heiman D."/>
            <person name="Young S."/>
            <person name="Zeng Q."/>
            <person name="Becnel J.J."/>
            <person name="Birren B.W."/>
        </authorList>
    </citation>
    <scope>NUCLEOTIDE SEQUENCE [LARGE SCALE GENOMIC DNA]</scope>
    <source>
        <strain evidence="2">USNM 41457</strain>
    </source>
</reference>
<comment type="caution">
    <text evidence="1">The sequence shown here is derived from an EMBL/GenBank/DDBJ whole genome shotgun (WGS) entry which is preliminary data.</text>
</comment>
<dbReference type="Proteomes" id="UP000003163">
    <property type="component" value="Unassembled WGS sequence"/>
</dbReference>
<gene>
    <name evidence="1" type="ORF">EDEG_01042</name>
</gene>
<evidence type="ECO:0000313" key="1">
    <source>
        <dbReference type="EMBL" id="EJW04752.1"/>
    </source>
</evidence>
<protein>
    <submittedName>
        <fullName evidence="1">Uncharacterized protein</fullName>
    </submittedName>
</protein>
<keyword evidence="2" id="KW-1185">Reference proteome</keyword>
<evidence type="ECO:0000313" key="2">
    <source>
        <dbReference type="Proteomes" id="UP000003163"/>
    </source>
</evidence>
<proteinExistence type="predicted"/>